<evidence type="ECO:0008006" key="3">
    <source>
        <dbReference type="Google" id="ProtNLM"/>
    </source>
</evidence>
<comment type="caution">
    <text evidence="1">The sequence shown here is derived from an EMBL/GenBank/DDBJ whole genome shotgun (WGS) entry which is preliminary data.</text>
</comment>
<keyword evidence="2" id="KW-1185">Reference proteome</keyword>
<proteinExistence type="predicted"/>
<dbReference type="EMBL" id="SOHL01000015">
    <property type="protein sequence ID" value="TFD70819.1"/>
    <property type="molecule type" value="Genomic_DNA"/>
</dbReference>
<dbReference type="RefSeq" id="WP_134551625.1">
    <property type="nucleotide sequence ID" value="NZ_SOHL01000015.1"/>
</dbReference>
<dbReference type="AlphaFoldDB" id="A0A4R9AXC5"/>
<dbReference type="Gene3D" id="6.10.140.530">
    <property type="match status" value="1"/>
</dbReference>
<gene>
    <name evidence="1" type="ORF">E3T50_09630</name>
</gene>
<sequence>MPTPTPVDVLHAEYSELQSRYPATLTRDQIHSLHYYTAEIEFSRGLPADDHFPHYVAVWVRNLLALEVFVAREGRIPRENRRLPAGTISPEKKGLTYRICAQRKAFADRRLSSYQERRLVCIPGFTFQPQEDQWQANFLHYSNFADVHRRAPRARSGDASEKALATWAAKARLAYWAGKLPQGRIDSLDDLTIWTWGNRKDHR</sequence>
<evidence type="ECO:0000313" key="2">
    <source>
        <dbReference type="Proteomes" id="UP000297983"/>
    </source>
</evidence>
<name>A0A4R9AXC5_9MICO</name>
<protein>
    <recommendedName>
        <fullName evidence="3">Helicase-associated domain-containing protein</fullName>
    </recommendedName>
</protein>
<reference evidence="1 2" key="1">
    <citation type="submission" date="2019-03" db="EMBL/GenBank/DDBJ databases">
        <title>Genomics of glacier-inhabiting Cryobacterium strains.</title>
        <authorList>
            <person name="Liu Q."/>
            <person name="Xin Y.-H."/>
        </authorList>
    </citation>
    <scope>NUCLEOTIDE SEQUENCE [LARGE SCALE GENOMIC DNA]</scope>
    <source>
        <strain evidence="1 2">Hz16</strain>
    </source>
</reference>
<accession>A0A4R9AXC5</accession>
<organism evidence="1 2">
    <name type="scientific">Cryobacterium gelidum</name>
    <dbReference type="NCBI Taxonomy" id="1259164"/>
    <lineage>
        <taxon>Bacteria</taxon>
        <taxon>Bacillati</taxon>
        <taxon>Actinomycetota</taxon>
        <taxon>Actinomycetes</taxon>
        <taxon>Micrococcales</taxon>
        <taxon>Microbacteriaceae</taxon>
        <taxon>Cryobacterium</taxon>
    </lineage>
</organism>
<evidence type="ECO:0000313" key="1">
    <source>
        <dbReference type="EMBL" id="TFD70819.1"/>
    </source>
</evidence>
<dbReference type="Proteomes" id="UP000297983">
    <property type="component" value="Unassembled WGS sequence"/>
</dbReference>